<dbReference type="GO" id="GO:0005615">
    <property type="term" value="C:extracellular space"/>
    <property type="evidence" value="ECO:0007669"/>
    <property type="project" value="UniProtKB-KW"/>
</dbReference>
<reference evidence="8" key="2">
    <citation type="submission" date="2025-08" db="UniProtKB">
        <authorList>
            <consortium name="Ensembl"/>
        </authorList>
    </citation>
    <scope>IDENTIFICATION</scope>
</reference>
<dbReference type="Proteomes" id="UP000472271">
    <property type="component" value="Chromosome 8"/>
</dbReference>
<sequence length="255" mass="29224">MVHGGVKYPPSVFVVDSHVTRPPLPPRLTQDQHQQHQYQPQYQYQQQQQQQQRSRPAQTLLFLLVFLALSGMVIEACFIYRLYQNNMVNSEASFAKSSGDKGTGEDIIPTTWHGLIDPPSKPVAHLTDGLDVVHKDNILRWSTIAQPILYKLDYTDGQLVIQTEGYYYVYSKVCYEDKLKFVHSIHVKTNMYAGKSIPLLESRSYSGKSNRIQSNSYLGGVFHFYKDDAIFVKVNNISQVVRNRAYENLFGVVMI</sequence>
<organism evidence="8 9">
    <name type="scientific">Sphaeramia orbicularis</name>
    <name type="common">orbiculate cardinalfish</name>
    <dbReference type="NCBI Taxonomy" id="375764"/>
    <lineage>
        <taxon>Eukaryota</taxon>
        <taxon>Metazoa</taxon>
        <taxon>Chordata</taxon>
        <taxon>Craniata</taxon>
        <taxon>Vertebrata</taxon>
        <taxon>Euteleostomi</taxon>
        <taxon>Actinopterygii</taxon>
        <taxon>Neopterygii</taxon>
        <taxon>Teleostei</taxon>
        <taxon>Neoteleostei</taxon>
        <taxon>Acanthomorphata</taxon>
        <taxon>Gobiaria</taxon>
        <taxon>Kurtiformes</taxon>
        <taxon>Apogonoidei</taxon>
        <taxon>Apogonidae</taxon>
        <taxon>Apogoninae</taxon>
        <taxon>Sphaeramia</taxon>
    </lineage>
</organism>
<dbReference type="SUPFAM" id="SSF49842">
    <property type="entry name" value="TNF-like"/>
    <property type="match status" value="1"/>
</dbReference>
<dbReference type="GO" id="GO:0016020">
    <property type="term" value="C:membrane"/>
    <property type="evidence" value="ECO:0007669"/>
    <property type="project" value="UniProtKB-SubCell"/>
</dbReference>
<keyword evidence="6" id="KW-0812">Transmembrane</keyword>
<dbReference type="Pfam" id="PF00229">
    <property type="entry name" value="TNF"/>
    <property type="match status" value="1"/>
</dbReference>
<dbReference type="SMART" id="SM00207">
    <property type="entry name" value="TNF"/>
    <property type="match status" value="1"/>
</dbReference>
<accession>A0A672ZGM0</accession>
<dbReference type="AlphaFoldDB" id="A0A672ZGM0"/>
<dbReference type="OrthoDB" id="6072476at2759"/>
<keyword evidence="4 6" id="KW-0472">Membrane</keyword>
<proteinExistence type="inferred from homology"/>
<evidence type="ECO:0000256" key="6">
    <source>
        <dbReference type="SAM" id="Phobius"/>
    </source>
</evidence>
<dbReference type="GO" id="GO:0005125">
    <property type="term" value="F:cytokine activity"/>
    <property type="evidence" value="ECO:0007669"/>
    <property type="project" value="UniProtKB-KW"/>
</dbReference>
<evidence type="ECO:0000259" key="7">
    <source>
        <dbReference type="PROSITE" id="PS50049"/>
    </source>
</evidence>
<dbReference type="InParanoid" id="A0A672ZGM0"/>
<feature type="compositionally biased region" description="Low complexity" evidence="5">
    <location>
        <begin position="31"/>
        <end position="50"/>
    </location>
</feature>
<dbReference type="PANTHER" id="PTHR11471:SF34">
    <property type="entry name" value="TUMOR NECROSIS FACTOR LIGAND SUPERFAMILY MEMBER 14"/>
    <property type="match status" value="1"/>
</dbReference>
<dbReference type="InterPro" id="IPR008983">
    <property type="entry name" value="Tumour_necrosis_fac-like_dom"/>
</dbReference>
<evidence type="ECO:0000313" key="8">
    <source>
        <dbReference type="Ensembl" id="ENSSORP00005015622.1"/>
    </source>
</evidence>
<evidence type="ECO:0000256" key="1">
    <source>
        <dbReference type="ARBA" id="ARBA00004370"/>
    </source>
</evidence>
<keyword evidence="6" id="KW-1133">Transmembrane helix</keyword>
<feature type="domain" description="THD" evidence="7">
    <location>
        <begin position="122"/>
        <end position="255"/>
    </location>
</feature>
<dbReference type="GO" id="GO:0006955">
    <property type="term" value="P:immune response"/>
    <property type="evidence" value="ECO:0007669"/>
    <property type="project" value="InterPro"/>
</dbReference>
<comment type="similarity">
    <text evidence="2">Belongs to the tumor necrosis factor family.</text>
</comment>
<dbReference type="PANTHER" id="PTHR11471">
    <property type="entry name" value="TUMOR NECROSIS FACTOR FAMILY MEMBER"/>
    <property type="match status" value="1"/>
</dbReference>
<comment type="subcellular location">
    <subcellularLocation>
        <location evidence="1">Membrane</location>
    </subcellularLocation>
</comment>
<evidence type="ECO:0000256" key="4">
    <source>
        <dbReference type="ARBA" id="ARBA00023136"/>
    </source>
</evidence>
<dbReference type="Ensembl" id="ENSSORT00005016116.1">
    <property type="protein sequence ID" value="ENSSORP00005015622.1"/>
    <property type="gene ID" value="ENSSORG00005007928.1"/>
</dbReference>
<dbReference type="Gene3D" id="2.60.120.40">
    <property type="match status" value="1"/>
</dbReference>
<dbReference type="GO" id="GO:0005164">
    <property type="term" value="F:tumor necrosis factor receptor binding"/>
    <property type="evidence" value="ECO:0007669"/>
    <property type="project" value="InterPro"/>
</dbReference>
<reference evidence="8" key="3">
    <citation type="submission" date="2025-09" db="UniProtKB">
        <authorList>
            <consortium name="Ensembl"/>
        </authorList>
    </citation>
    <scope>IDENTIFICATION</scope>
</reference>
<evidence type="ECO:0000313" key="9">
    <source>
        <dbReference type="Proteomes" id="UP000472271"/>
    </source>
</evidence>
<evidence type="ECO:0000256" key="5">
    <source>
        <dbReference type="SAM" id="MobiDB-lite"/>
    </source>
</evidence>
<keyword evidence="9" id="KW-1185">Reference proteome</keyword>
<name>A0A672ZGM0_9TELE</name>
<evidence type="ECO:0000256" key="2">
    <source>
        <dbReference type="ARBA" id="ARBA00008670"/>
    </source>
</evidence>
<protein>
    <submittedName>
        <fullName evidence="8">Tumor necrosis factor ligand superfamily member 14-like</fullName>
    </submittedName>
</protein>
<reference evidence="8" key="1">
    <citation type="submission" date="2019-06" db="EMBL/GenBank/DDBJ databases">
        <authorList>
            <consortium name="Wellcome Sanger Institute Data Sharing"/>
        </authorList>
    </citation>
    <scope>NUCLEOTIDE SEQUENCE [LARGE SCALE GENOMIC DNA]</scope>
</reference>
<evidence type="ECO:0000256" key="3">
    <source>
        <dbReference type="ARBA" id="ARBA00022514"/>
    </source>
</evidence>
<dbReference type="FunCoup" id="A0A672ZGM0">
    <property type="interactions" value="430"/>
</dbReference>
<feature type="transmembrane region" description="Helical" evidence="6">
    <location>
        <begin position="60"/>
        <end position="83"/>
    </location>
</feature>
<dbReference type="PROSITE" id="PS50049">
    <property type="entry name" value="THD_2"/>
    <property type="match status" value="1"/>
</dbReference>
<keyword evidence="3" id="KW-0202">Cytokine</keyword>
<feature type="region of interest" description="Disordered" evidence="5">
    <location>
        <begin position="19"/>
        <end position="50"/>
    </location>
</feature>
<gene>
    <name evidence="8" type="primary">tnfsf14</name>
</gene>
<dbReference type="InterPro" id="IPR006052">
    <property type="entry name" value="TNF_dom"/>
</dbReference>